<protein>
    <submittedName>
        <fullName evidence="1">Uncharacterized protein</fullName>
    </submittedName>
</protein>
<keyword evidence="2" id="KW-1185">Reference proteome</keyword>
<accession>A0ACB7HC34</accession>
<evidence type="ECO:0000313" key="2">
    <source>
        <dbReference type="Proteomes" id="UP000091857"/>
    </source>
</evidence>
<dbReference type="EMBL" id="CM004394">
    <property type="protein sequence ID" value="KAG8650065.1"/>
    <property type="molecule type" value="Genomic_DNA"/>
</dbReference>
<evidence type="ECO:0000313" key="1">
    <source>
        <dbReference type="EMBL" id="KAG8650065.1"/>
    </source>
</evidence>
<proteinExistence type="predicted"/>
<organism evidence="1 2">
    <name type="scientific">Manihot esculenta</name>
    <name type="common">Cassava</name>
    <name type="synonym">Jatropha manihot</name>
    <dbReference type="NCBI Taxonomy" id="3983"/>
    <lineage>
        <taxon>Eukaryota</taxon>
        <taxon>Viridiplantae</taxon>
        <taxon>Streptophyta</taxon>
        <taxon>Embryophyta</taxon>
        <taxon>Tracheophyta</taxon>
        <taxon>Spermatophyta</taxon>
        <taxon>Magnoliopsida</taxon>
        <taxon>eudicotyledons</taxon>
        <taxon>Gunneridae</taxon>
        <taxon>Pentapetalae</taxon>
        <taxon>rosids</taxon>
        <taxon>fabids</taxon>
        <taxon>Malpighiales</taxon>
        <taxon>Euphorbiaceae</taxon>
        <taxon>Crotonoideae</taxon>
        <taxon>Manihoteae</taxon>
        <taxon>Manihot</taxon>
    </lineage>
</organism>
<dbReference type="Proteomes" id="UP000091857">
    <property type="component" value="Chromosome 8"/>
</dbReference>
<gene>
    <name evidence="1" type="ORF">MANES_08G172311v8</name>
</gene>
<name>A0ACB7HC34_MANES</name>
<sequence>MIGKHCPIFAVNREPIRKLPIQMFKTRIWFLPLSSCFVKV</sequence>
<comment type="caution">
    <text evidence="1">The sequence shown here is derived from an EMBL/GenBank/DDBJ whole genome shotgun (WGS) entry which is preliminary data.</text>
</comment>
<reference evidence="2" key="1">
    <citation type="journal article" date="2016" name="Nat. Biotechnol.">
        <title>Sequencing wild and cultivated cassava and related species reveals extensive interspecific hybridization and genetic diversity.</title>
        <authorList>
            <person name="Bredeson J.V."/>
            <person name="Lyons J.B."/>
            <person name="Prochnik S.E."/>
            <person name="Wu G.A."/>
            <person name="Ha C.M."/>
            <person name="Edsinger-Gonzales E."/>
            <person name="Grimwood J."/>
            <person name="Schmutz J."/>
            <person name="Rabbi I.Y."/>
            <person name="Egesi C."/>
            <person name="Nauluvula P."/>
            <person name="Lebot V."/>
            <person name="Ndunguru J."/>
            <person name="Mkamilo G."/>
            <person name="Bart R.S."/>
            <person name="Setter T.L."/>
            <person name="Gleadow R.M."/>
            <person name="Kulakow P."/>
            <person name="Ferguson M.E."/>
            <person name="Rounsley S."/>
            <person name="Rokhsar D.S."/>
        </authorList>
    </citation>
    <scope>NUCLEOTIDE SEQUENCE [LARGE SCALE GENOMIC DNA]</scope>
    <source>
        <strain evidence="2">cv. AM560-2</strain>
    </source>
</reference>